<organism evidence="8 9">
    <name type="scientific">Herbaspirillum frisingense</name>
    <dbReference type="NCBI Taxonomy" id="92645"/>
    <lineage>
        <taxon>Bacteria</taxon>
        <taxon>Pseudomonadati</taxon>
        <taxon>Pseudomonadota</taxon>
        <taxon>Betaproteobacteria</taxon>
        <taxon>Burkholderiales</taxon>
        <taxon>Oxalobacteraceae</taxon>
        <taxon>Herbaspirillum</taxon>
    </lineage>
</organism>
<protein>
    <submittedName>
        <fullName evidence="8">Sulfite reductase [NADPH] flavoprotein alpha-component</fullName>
    </submittedName>
</protein>
<evidence type="ECO:0000256" key="5">
    <source>
        <dbReference type="SAM" id="Phobius"/>
    </source>
</evidence>
<dbReference type="Pfam" id="PF03929">
    <property type="entry name" value="PepSY_TM"/>
    <property type="match status" value="1"/>
</dbReference>
<keyword evidence="5" id="KW-0812">Transmembrane</keyword>
<dbReference type="PRINTS" id="PR00371">
    <property type="entry name" value="FPNCR"/>
</dbReference>
<dbReference type="Gene3D" id="3.40.50.80">
    <property type="entry name" value="Nucleotide-binding domain of ferredoxin-NADP reductase (FNR) module"/>
    <property type="match status" value="1"/>
</dbReference>
<feature type="domain" description="Flavodoxin-like" evidence="6">
    <location>
        <begin position="413"/>
        <end position="551"/>
    </location>
</feature>
<feature type="transmembrane region" description="Helical" evidence="5">
    <location>
        <begin position="141"/>
        <end position="162"/>
    </location>
</feature>
<dbReference type="SUPFAM" id="SSF52343">
    <property type="entry name" value="Ferredoxin reductase-like, C-terminal NADP-linked domain"/>
    <property type="match status" value="1"/>
</dbReference>
<dbReference type="PROSITE" id="PS50902">
    <property type="entry name" value="FLAVODOXIN_LIKE"/>
    <property type="match status" value="1"/>
</dbReference>
<keyword evidence="3" id="KW-0249">Electron transport</keyword>
<gene>
    <name evidence="8" type="primary">cysJ_1</name>
    <name evidence="8" type="ORF">GAK35_00236</name>
</gene>
<keyword evidence="3" id="KW-0813">Transport</keyword>
<dbReference type="Pfam" id="PF00258">
    <property type="entry name" value="Flavodoxin_1"/>
    <property type="match status" value="1"/>
</dbReference>
<dbReference type="PRINTS" id="PR00369">
    <property type="entry name" value="FLAVODOXIN"/>
</dbReference>
<dbReference type="PROSITE" id="PS51384">
    <property type="entry name" value="FAD_FR"/>
    <property type="match status" value="1"/>
</dbReference>
<evidence type="ECO:0000256" key="2">
    <source>
        <dbReference type="ARBA" id="ARBA00022643"/>
    </source>
</evidence>
<dbReference type="Gene3D" id="3.40.50.360">
    <property type="match status" value="1"/>
</dbReference>
<evidence type="ECO:0000259" key="6">
    <source>
        <dbReference type="PROSITE" id="PS50902"/>
    </source>
</evidence>
<dbReference type="InterPro" id="IPR001094">
    <property type="entry name" value="Flavdoxin-like"/>
</dbReference>
<dbReference type="SUPFAM" id="SSF52218">
    <property type="entry name" value="Flavoproteins"/>
    <property type="match status" value="1"/>
</dbReference>
<feature type="transmembrane region" description="Helical" evidence="5">
    <location>
        <begin position="183"/>
        <end position="203"/>
    </location>
</feature>
<dbReference type="InterPro" id="IPR039261">
    <property type="entry name" value="FNR_nucleotide-bd"/>
</dbReference>
<dbReference type="InterPro" id="IPR008254">
    <property type="entry name" value="Flavodoxin/NO_synth"/>
</dbReference>
<evidence type="ECO:0000256" key="3">
    <source>
        <dbReference type="ARBA" id="ARBA00022982"/>
    </source>
</evidence>
<keyword evidence="2" id="KW-0288">FMN</keyword>
<dbReference type="PANTHER" id="PTHR34219">
    <property type="entry name" value="IRON-REGULATED INNER MEMBRANE PROTEIN-RELATED"/>
    <property type="match status" value="1"/>
</dbReference>
<reference evidence="9" key="1">
    <citation type="journal article" date="2020" name="MBio">
        <title>Horizontal gene transfer to a defensive symbiont with a reduced genome amongst a multipartite beetle microbiome.</title>
        <authorList>
            <person name="Waterworth S.C."/>
            <person name="Florez L.V."/>
            <person name="Rees E.R."/>
            <person name="Hertweck C."/>
            <person name="Kaltenpoth M."/>
            <person name="Kwan J.C."/>
        </authorList>
    </citation>
    <scope>NUCLEOTIDE SEQUENCE [LARGE SCALE GENOMIC DNA]</scope>
</reference>
<evidence type="ECO:0000259" key="7">
    <source>
        <dbReference type="PROSITE" id="PS51384"/>
    </source>
</evidence>
<feature type="region of interest" description="Disordered" evidence="4">
    <location>
        <begin position="225"/>
        <end position="253"/>
    </location>
</feature>
<comment type="caution">
    <text evidence="8">The sequence shown here is derived from an EMBL/GenBank/DDBJ whole genome shotgun (WGS) entry which is preliminary data.</text>
</comment>
<evidence type="ECO:0000313" key="8">
    <source>
        <dbReference type="EMBL" id="KAF1048433.1"/>
    </source>
</evidence>
<dbReference type="InterPro" id="IPR001709">
    <property type="entry name" value="Flavoprot_Pyr_Nucl_cyt_Rdtase"/>
</dbReference>
<feature type="domain" description="FAD-binding FR-type" evidence="7">
    <location>
        <begin position="572"/>
        <end position="746"/>
    </location>
</feature>
<dbReference type="Proteomes" id="UP000462435">
    <property type="component" value="Unassembled WGS sequence"/>
</dbReference>
<dbReference type="InterPro" id="IPR001433">
    <property type="entry name" value="OxRdtase_FAD/NAD-bd"/>
</dbReference>
<dbReference type="Pfam" id="PF00175">
    <property type="entry name" value="NAD_binding_1"/>
    <property type="match status" value="1"/>
</dbReference>
<dbReference type="InterPro" id="IPR017938">
    <property type="entry name" value="Riboflavin_synthase-like_b-brl"/>
</dbReference>
<dbReference type="SUPFAM" id="SSF63380">
    <property type="entry name" value="Riboflavin synthase domain-like"/>
    <property type="match status" value="1"/>
</dbReference>
<sequence>MFKKIWFQIHWFIGITAGTILMTIGVTGALLAFREEIMDALSPGVMHVQARQQQALTPQQLLEQIRAAEPERRVTSMSVTPQAGASVRVVFAPPPGVRRGEARYVDPYTGAVLPPPTGMEFFEIVERFHRWLLLPTEIGKIVLGTLALALLTLALSGLYLRWPRRPLSLRAWFRLDFQLQGRSFLWNLHSVIGTWALVMYVIFSTTGAYWALDWFKQGVNTLAGEGRPPQQMQRAGNGGKQQGGEHGHKEKDNAKEEVAAPLDLTLAWKAFLEKAPHFANAQMRLPEKSTQPIQILFLGEQAPHERARSRMVVLPQTGEVRQFELYEDKSVGGKFVAAIYPLHMGTFFGLPGRIIMAIASLMMPLFGITGWMLYLDRRRKKAALRRERATLAQTAGTLPVPADETPAAAPAQYLVAYASQAGQAERVALHTAALLRQSGAEVTVQSLARTTPEKLRHHPRILFIASTFGEGDAPDSARAFERRMRMSSGESLAHVEYALLALGDRNYVKFCGFGHTLDHWLRNRGAKALFPLVEVDRMAAASLRKWEELLAGHGVIDTGAAQGAPSPGAEPAGWQAWSLSDRLLLNPGSQGEPIFHIELRRAANDAGHAVWQPGALAEILPRHAPDRVALLLQRLQLDGRIMVNHQGARSTLEDLLARSVLPVAHAATDAGQPQAAAQALADSLQALSARSYSVASVPQDGAVHLLVRQTRHEDGLGLASGWLTEYADVGATLQMRLIDNANFASAEADTPAIFIGNGSGMAGLRGHLRARINAGQVRNWLLFGERNRRHDFLYQAELEQWLAEGKLARLDLAFSRDQSQRVYVQDRLREAAAELRRWVDDGAVLYVCGSLEGMAAGVYSALIATLGEEIVQDLIEQNRYRRDVY</sequence>
<feature type="compositionally biased region" description="Basic and acidic residues" evidence="4">
    <location>
        <begin position="243"/>
        <end position="253"/>
    </location>
</feature>
<dbReference type="InterPro" id="IPR029039">
    <property type="entry name" value="Flavoprotein-like_sf"/>
</dbReference>
<dbReference type="GO" id="GO:0010181">
    <property type="term" value="F:FMN binding"/>
    <property type="evidence" value="ECO:0007669"/>
    <property type="project" value="InterPro"/>
</dbReference>
<dbReference type="InterPro" id="IPR017927">
    <property type="entry name" value="FAD-bd_FR_type"/>
</dbReference>
<dbReference type="EMBL" id="WNDX01000004">
    <property type="protein sequence ID" value="KAF1048433.1"/>
    <property type="molecule type" value="Genomic_DNA"/>
</dbReference>
<dbReference type="GO" id="GO:0016491">
    <property type="term" value="F:oxidoreductase activity"/>
    <property type="evidence" value="ECO:0007669"/>
    <property type="project" value="InterPro"/>
</dbReference>
<dbReference type="CDD" id="cd06200">
    <property type="entry name" value="SiR_like1"/>
    <property type="match status" value="1"/>
</dbReference>
<name>A0A7V8G0A5_9BURK</name>
<proteinExistence type="predicted"/>
<keyword evidence="5" id="KW-0472">Membrane</keyword>
<dbReference type="AlphaFoldDB" id="A0A7V8G0A5"/>
<evidence type="ECO:0000256" key="4">
    <source>
        <dbReference type="SAM" id="MobiDB-lite"/>
    </source>
</evidence>
<keyword evidence="1" id="KW-0285">Flavoprotein</keyword>
<feature type="transmembrane region" description="Helical" evidence="5">
    <location>
        <begin position="12"/>
        <end position="33"/>
    </location>
</feature>
<evidence type="ECO:0000313" key="9">
    <source>
        <dbReference type="Proteomes" id="UP000462435"/>
    </source>
</evidence>
<dbReference type="PANTHER" id="PTHR34219:SF3">
    <property type="entry name" value="BLL7967 PROTEIN"/>
    <property type="match status" value="1"/>
</dbReference>
<dbReference type="InterPro" id="IPR005625">
    <property type="entry name" value="PepSY-ass_TM"/>
</dbReference>
<keyword evidence="5" id="KW-1133">Transmembrane helix</keyword>
<feature type="transmembrane region" description="Helical" evidence="5">
    <location>
        <begin position="354"/>
        <end position="375"/>
    </location>
</feature>
<evidence type="ECO:0000256" key="1">
    <source>
        <dbReference type="ARBA" id="ARBA00022630"/>
    </source>
</evidence>
<accession>A0A7V8G0A5</accession>